<protein>
    <submittedName>
        <fullName evidence="2">Abortive phage infection protein</fullName>
    </submittedName>
</protein>
<dbReference type="AlphaFoldDB" id="A0A7J5RC29"/>
<feature type="domain" description="Abortive phage infection protein C-terminal" evidence="1">
    <location>
        <begin position="248"/>
        <end position="539"/>
    </location>
</feature>
<reference evidence="2 3" key="1">
    <citation type="journal article" date="2019" name="Nat. Med.">
        <title>A library of human gut bacterial isolates paired with longitudinal multiomics data enables mechanistic microbiome research.</title>
        <authorList>
            <person name="Poyet M."/>
            <person name="Groussin M."/>
            <person name="Gibbons S.M."/>
            <person name="Avila-Pacheco J."/>
            <person name="Jiang X."/>
            <person name="Kearney S.M."/>
            <person name="Perrotta A.R."/>
            <person name="Berdy B."/>
            <person name="Zhao S."/>
            <person name="Lieberman T.D."/>
            <person name="Swanson P.K."/>
            <person name="Smith M."/>
            <person name="Roesemann S."/>
            <person name="Alexander J.E."/>
            <person name="Rich S.A."/>
            <person name="Livny J."/>
            <person name="Vlamakis H."/>
            <person name="Clish C."/>
            <person name="Bullock K."/>
            <person name="Deik A."/>
            <person name="Scott J."/>
            <person name="Pierce K.A."/>
            <person name="Xavier R.J."/>
            <person name="Alm E.J."/>
        </authorList>
    </citation>
    <scope>NUCLEOTIDE SEQUENCE [LARGE SCALE GENOMIC DNA]</scope>
    <source>
        <strain evidence="2 3">BIOML-A111</strain>
    </source>
</reference>
<comment type="caution">
    <text evidence="2">The sequence shown here is derived from an EMBL/GenBank/DDBJ whole genome shotgun (WGS) entry which is preliminary data.</text>
</comment>
<evidence type="ECO:0000259" key="1">
    <source>
        <dbReference type="Pfam" id="PF10592"/>
    </source>
</evidence>
<dbReference type="EMBL" id="WDAY01000080">
    <property type="protein sequence ID" value="KAB6554848.1"/>
    <property type="molecule type" value="Genomic_DNA"/>
</dbReference>
<dbReference type="Proteomes" id="UP000437431">
    <property type="component" value="Unassembled WGS sequence"/>
</dbReference>
<evidence type="ECO:0000313" key="2">
    <source>
        <dbReference type="EMBL" id="KAB6554848.1"/>
    </source>
</evidence>
<sequence length="567" mass="64472">MHILKMCIMSKLHVNHIKSFLENTFSEFIDIADLSKKCKEEQHKNMLSRALAAYAISILAPCSAEIASKSIIDGYDDNGVDAIFFDKVTKSIWIVQSKFIESGNGGIDNGDVLKFIAGMHDLIDLRFDRFNEKIKVMSNDIIEALNDPFVKIQIVFAYTGSQLSSHNIQTINDFLEELNDTSELAYFTDFNLNQAHKGLLGGIDGSPINVDITLSNWGQIEEPYNAIYGQISGVDLAHWWITYKRKLFSENIRNFLGSSDVNEEITNTIKNEPQNFIFYNNGITVLCDKIRKKPVGGSDKTIGAFICEGISIVNGAQTLGTIGSYFTSRLEEESPLKVFVKFISLENAPVGLAEKITIATNTQNKVDKKDFISLDSEQERLKTELALEGICYHYKRTDEKIILDENNYSLEEATLSLATFNPDVTLTVQAKREIGKLWEDRTRKPYTDLFNANLSATRLSRSILVYRKVLSSLRERIMASNGREKGIYIYGNLFIAHMVFQSIPQHILEDYSFDFTQYQENQVLSLISDMILLVKDKVEELYPNSMIPQMFRNFSKCRHIKSEIENL</sequence>
<dbReference type="InterPro" id="IPR018891">
    <property type="entry name" value="AIPR_C"/>
</dbReference>
<gene>
    <name evidence="2" type="ORF">GAY79_21560</name>
</gene>
<name>A0A7J5RC29_PHOVU</name>
<organism evidence="2 3">
    <name type="scientific">Phocaeicola vulgatus</name>
    <name type="common">Bacteroides vulgatus</name>
    <dbReference type="NCBI Taxonomy" id="821"/>
    <lineage>
        <taxon>Bacteria</taxon>
        <taxon>Pseudomonadati</taxon>
        <taxon>Bacteroidota</taxon>
        <taxon>Bacteroidia</taxon>
        <taxon>Bacteroidales</taxon>
        <taxon>Bacteroidaceae</taxon>
        <taxon>Phocaeicola</taxon>
    </lineage>
</organism>
<evidence type="ECO:0000313" key="3">
    <source>
        <dbReference type="Proteomes" id="UP000437431"/>
    </source>
</evidence>
<accession>A0A7J5RC29</accession>
<dbReference type="Pfam" id="PF10592">
    <property type="entry name" value="AIPR"/>
    <property type="match status" value="1"/>
</dbReference>
<proteinExistence type="predicted"/>